<feature type="domain" description="Activator of Hsp90 ATPase homologue 1/2-like C-terminal" evidence="2">
    <location>
        <begin position="22"/>
        <end position="153"/>
    </location>
</feature>
<accession>A0A8T7M8H3</accession>
<dbReference type="RefSeq" id="WP_341470164.1">
    <property type="nucleotide sequence ID" value="NZ_CP128400.1"/>
</dbReference>
<gene>
    <name evidence="3" type="ORF">HXX08_20920</name>
    <name evidence="4" type="ORF">OZ401_003867</name>
</gene>
<evidence type="ECO:0000313" key="3">
    <source>
        <dbReference type="EMBL" id="NWJ48326.1"/>
    </source>
</evidence>
<dbReference type="EMBL" id="JACATZ010000003">
    <property type="protein sequence ID" value="NWJ48326.1"/>
    <property type="molecule type" value="Genomic_DNA"/>
</dbReference>
<keyword evidence="6" id="KW-1185">Reference proteome</keyword>
<dbReference type="EMBL" id="CP128400">
    <property type="protein sequence ID" value="WJW68260.1"/>
    <property type="molecule type" value="Genomic_DNA"/>
</dbReference>
<dbReference type="Pfam" id="PF08327">
    <property type="entry name" value="AHSA1"/>
    <property type="match status" value="1"/>
</dbReference>
<protein>
    <submittedName>
        <fullName evidence="3">SRPBCC family protein</fullName>
    </submittedName>
</protein>
<dbReference type="InterPro" id="IPR013538">
    <property type="entry name" value="ASHA1/2-like_C"/>
</dbReference>
<evidence type="ECO:0000259" key="2">
    <source>
        <dbReference type="Pfam" id="PF08327"/>
    </source>
</evidence>
<proteinExistence type="inferred from homology"/>
<dbReference type="Proteomes" id="UP001431572">
    <property type="component" value="Chromosome 2"/>
</dbReference>
<dbReference type="Gene3D" id="3.30.530.20">
    <property type="match status" value="1"/>
</dbReference>
<comment type="similarity">
    <text evidence="1">Belongs to the AHA1 family.</text>
</comment>
<dbReference type="InterPro" id="IPR023393">
    <property type="entry name" value="START-like_dom_sf"/>
</dbReference>
<evidence type="ECO:0000313" key="4">
    <source>
        <dbReference type="EMBL" id="WJW68260.1"/>
    </source>
</evidence>
<name>A0A8T7M8H3_9CHLR</name>
<dbReference type="SUPFAM" id="SSF55961">
    <property type="entry name" value="Bet v1-like"/>
    <property type="match status" value="1"/>
</dbReference>
<evidence type="ECO:0000313" key="6">
    <source>
        <dbReference type="Proteomes" id="UP001431572"/>
    </source>
</evidence>
<evidence type="ECO:0000313" key="5">
    <source>
        <dbReference type="Proteomes" id="UP000521676"/>
    </source>
</evidence>
<reference evidence="4" key="2">
    <citation type="journal article" date="2024" name="Nature">
        <title>Anoxygenic phototroph of the Chloroflexota uses a type I reaction centre.</title>
        <authorList>
            <person name="Tsuji J.M."/>
            <person name="Shaw N.A."/>
            <person name="Nagashima S."/>
            <person name="Venkiteswaran J.J."/>
            <person name="Schiff S.L."/>
            <person name="Watanabe T."/>
            <person name="Fukui M."/>
            <person name="Hanada S."/>
            <person name="Tank M."/>
            <person name="Neufeld J.D."/>
        </authorList>
    </citation>
    <scope>NUCLEOTIDE SEQUENCE</scope>
    <source>
        <strain evidence="4">L227-S17</strain>
    </source>
</reference>
<reference evidence="3 5" key="1">
    <citation type="submission" date="2020-06" db="EMBL/GenBank/DDBJ databases">
        <title>Anoxygenic phototrophic Chloroflexota member uses a Type I reaction center.</title>
        <authorList>
            <person name="Tsuji J.M."/>
            <person name="Shaw N.A."/>
            <person name="Nagashima S."/>
            <person name="Venkiteswaran J."/>
            <person name="Schiff S.L."/>
            <person name="Hanada S."/>
            <person name="Tank M."/>
            <person name="Neufeld J.D."/>
        </authorList>
    </citation>
    <scope>NUCLEOTIDE SEQUENCE [LARGE SCALE GENOMIC DNA]</scope>
    <source>
        <strain evidence="3">L227-S17</strain>
    </source>
</reference>
<sequence length="157" mass="18034">MSKIKLIAEPGKQEIVITRVFDAPRNLVFETYINPDVIPKWWGPSKYVTTVDKMEVRTGGIWRYVQRAKEEDEFAFHGVYHAIVAPERLVFTFEFEGMPGHVLLETVTFEDNNGKTLMTDRMVFQTVEDRDGMLGSGMEAGLTEALDRFEQQLQTLV</sequence>
<organism evidence="3 5">
    <name type="scientific">Candidatus Chlorohelix allophototropha</name>
    <dbReference type="NCBI Taxonomy" id="3003348"/>
    <lineage>
        <taxon>Bacteria</taxon>
        <taxon>Bacillati</taxon>
        <taxon>Chloroflexota</taxon>
        <taxon>Chloroflexia</taxon>
        <taxon>Candidatus Chloroheliales</taxon>
        <taxon>Candidatus Chloroheliaceae</taxon>
        <taxon>Candidatus Chlorohelix</taxon>
    </lineage>
</organism>
<dbReference type="Proteomes" id="UP000521676">
    <property type="component" value="Unassembled WGS sequence"/>
</dbReference>
<evidence type="ECO:0000256" key="1">
    <source>
        <dbReference type="ARBA" id="ARBA00006817"/>
    </source>
</evidence>
<dbReference type="CDD" id="cd07826">
    <property type="entry name" value="SRPBCC_CalC_Aha1-like_9"/>
    <property type="match status" value="1"/>
</dbReference>
<dbReference type="AlphaFoldDB" id="A0A8T7M8H3"/>